<dbReference type="EMBL" id="QURH01001033">
    <property type="protein sequence ID" value="RFU36790.1"/>
    <property type="molecule type" value="Genomic_DNA"/>
</dbReference>
<organism evidence="1 2">
    <name type="scientific">Actinomadura logoneensis</name>
    <dbReference type="NCBI Taxonomy" id="2293572"/>
    <lineage>
        <taxon>Bacteria</taxon>
        <taxon>Bacillati</taxon>
        <taxon>Actinomycetota</taxon>
        <taxon>Actinomycetes</taxon>
        <taxon>Streptosporangiales</taxon>
        <taxon>Thermomonosporaceae</taxon>
        <taxon>Actinomadura</taxon>
    </lineage>
</organism>
<evidence type="ECO:0000313" key="2">
    <source>
        <dbReference type="Proteomes" id="UP000261811"/>
    </source>
</evidence>
<dbReference type="Proteomes" id="UP000261811">
    <property type="component" value="Unassembled WGS sequence"/>
</dbReference>
<protein>
    <recommendedName>
        <fullName evidence="3">GerMN domain-containing protein</fullName>
    </recommendedName>
</protein>
<evidence type="ECO:0000313" key="1">
    <source>
        <dbReference type="EMBL" id="RFU36790.1"/>
    </source>
</evidence>
<name>A0A372J9X7_9ACTN</name>
<evidence type="ECO:0008006" key="3">
    <source>
        <dbReference type="Google" id="ProtNLM"/>
    </source>
</evidence>
<comment type="caution">
    <text evidence="1">The sequence shown here is derived from an EMBL/GenBank/DDBJ whole genome shotgun (WGS) entry which is preliminary data.</text>
</comment>
<accession>A0A372J9X7</accession>
<sequence>MATGLTGCGVRETDPIQAGGLPRVTAQPNQVVVYLVRDGRLARVFRPGLLNQPYLGLQQLTVRPPDAEIQRGYRTLLPAGVTLTADPSRIDQGGLLTVRVNRANVDWPRLVLAQVVCTANAAPNVRMVRLDYPIVVLAPQDGTTPSSGSNGTERLFERMASRYTCDQFADQIAG</sequence>
<proteinExistence type="predicted"/>
<dbReference type="AlphaFoldDB" id="A0A372J9X7"/>
<reference evidence="1 2" key="1">
    <citation type="submission" date="2018-08" db="EMBL/GenBank/DDBJ databases">
        <title>Actinomadura jelena sp. nov., a novel Actinomycete isolated from soil in Chad.</title>
        <authorList>
            <person name="Shi L."/>
        </authorList>
    </citation>
    <scope>NUCLEOTIDE SEQUENCE [LARGE SCALE GENOMIC DNA]</scope>
    <source>
        <strain evidence="1 2">NEAU-G17</strain>
    </source>
</reference>
<gene>
    <name evidence="1" type="ORF">DZF91_36315</name>
</gene>
<keyword evidence="2" id="KW-1185">Reference proteome</keyword>